<organism evidence="1 2">
    <name type="scientific">Papaver atlanticum</name>
    <dbReference type="NCBI Taxonomy" id="357466"/>
    <lineage>
        <taxon>Eukaryota</taxon>
        <taxon>Viridiplantae</taxon>
        <taxon>Streptophyta</taxon>
        <taxon>Embryophyta</taxon>
        <taxon>Tracheophyta</taxon>
        <taxon>Spermatophyta</taxon>
        <taxon>Magnoliopsida</taxon>
        <taxon>Ranunculales</taxon>
        <taxon>Papaveraceae</taxon>
        <taxon>Papaveroideae</taxon>
        <taxon>Papaver</taxon>
    </lineage>
</organism>
<gene>
    <name evidence="1" type="ORF">MKW98_027734</name>
</gene>
<sequence length="158" mass="17417">MSKVHSAVIDAWMNIELGTLPPLDAAKIPADQFNAFKEKIGLDNGDYPHLLQRYGEEIGEEIEMLEDSVEQAVAYGKYADAGGKLGYYFKDWYNDVGRFQGESYESENESDTLPTAADQIAMPVDDESSAVVAQNLADNTNQSYNCLSCLLNAFSAQN</sequence>
<protein>
    <submittedName>
        <fullName evidence="1">Uncharacterized protein</fullName>
    </submittedName>
</protein>
<comment type="caution">
    <text evidence="1">The sequence shown here is derived from an EMBL/GenBank/DDBJ whole genome shotgun (WGS) entry which is preliminary data.</text>
</comment>
<dbReference type="EMBL" id="JAJJMB010003237">
    <property type="protein sequence ID" value="KAI3948668.1"/>
    <property type="molecule type" value="Genomic_DNA"/>
</dbReference>
<name>A0AAD4XUA1_9MAGN</name>
<accession>A0AAD4XUA1</accession>
<dbReference type="AlphaFoldDB" id="A0AAD4XUA1"/>
<reference evidence="1" key="1">
    <citation type="submission" date="2022-04" db="EMBL/GenBank/DDBJ databases">
        <title>A functionally conserved STORR gene fusion in Papaver species that diverged 16.8 million years ago.</title>
        <authorList>
            <person name="Catania T."/>
        </authorList>
    </citation>
    <scope>NUCLEOTIDE SEQUENCE</scope>
    <source>
        <strain evidence="1">S-188037</strain>
    </source>
</reference>
<evidence type="ECO:0000313" key="2">
    <source>
        <dbReference type="Proteomes" id="UP001202328"/>
    </source>
</evidence>
<proteinExistence type="predicted"/>
<keyword evidence="2" id="KW-1185">Reference proteome</keyword>
<dbReference type="Proteomes" id="UP001202328">
    <property type="component" value="Unassembled WGS sequence"/>
</dbReference>
<evidence type="ECO:0000313" key="1">
    <source>
        <dbReference type="EMBL" id="KAI3948668.1"/>
    </source>
</evidence>